<dbReference type="Proteomes" id="UP000664052">
    <property type="component" value="Unassembled WGS sequence"/>
</dbReference>
<evidence type="ECO:0000256" key="1">
    <source>
        <dbReference type="ARBA" id="ARBA00023015"/>
    </source>
</evidence>
<dbReference type="InterPro" id="IPR011991">
    <property type="entry name" value="ArsR-like_HTH"/>
</dbReference>
<evidence type="ECO:0000256" key="3">
    <source>
        <dbReference type="ARBA" id="ARBA00023163"/>
    </source>
</evidence>
<dbReference type="Gene3D" id="1.10.10.10">
    <property type="entry name" value="Winged helix-like DNA-binding domain superfamily/Winged helix DNA-binding domain"/>
    <property type="match status" value="1"/>
</dbReference>
<dbReference type="InterPro" id="IPR036388">
    <property type="entry name" value="WH-like_DNA-bd_sf"/>
</dbReference>
<dbReference type="SUPFAM" id="SSF46785">
    <property type="entry name" value="Winged helix' DNA-binding domain"/>
    <property type="match status" value="1"/>
</dbReference>
<feature type="domain" description="HTH marR-type" evidence="4">
    <location>
        <begin position="1"/>
        <end position="139"/>
    </location>
</feature>
<comment type="caution">
    <text evidence="5">The sequence shown here is derived from an EMBL/GenBank/DDBJ whole genome shotgun (WGS) entry which is preliminary data.</text>
</comment>
<keyword evidence="2" id="KW-0238">DNA-binding</keyword>
<organism evidence="5 6">
    <name type="scientific">Corallococcus macrosporus</name>
    <dbReference type="NCBI Taxonomy" id="35"/>
    <lineage>
        <taxon>Bacteria</taxon>
        <taxon>Pseudomonadati</taxon>
        <taxon>Myxococcota</taxon>
        <taxon>Myxococcia</taxon>
        <taxon>Myxococcales</taxon>
        <taxon>Cystobacterineae</taxon>
        <taxon>Myxococcaceae</taxon>
        <taxon>Corallococcus</taxon>
    </lineage>
</organism>
<keyword evidence="6" id="KW-1185">Reference proteome</keyword>
<evidence type="ECO:0000313" key="5">
    <source>
        <dbReference type="EMBL" id="MBN8233175.1"/>
    </source>
</evidence>
<name>A0ABS3DPC1_9BACT</name>
<dbReference type="Pfam" id="PF12802">
    <property type="entry name" value="MarR_2"/>
    <property type="match status" value="1"/>
</dbReference>
<keyword evidence="3" id="KW-0804">Transcription</keyword>
<evidence type="ECO:0000259" key="4">
    <source>
        <dbReference type="PROSITE" id="PS50995"/>
    </source>
</evidence>
<dbReference type="CDD" id="cd00090">
    <property type="entry name" value="HTH_ARSR"/>
    <property type="match status" value="1"/>
</dbReference>
<dbReference type="InterPro" id="IPR036390">
    <property type="entry name" value="WH_DNA-bd_sf"/>
</dbReference>
<dbReference type="SMART" id="SM00347">
    <property type="entry name" value="HTH_MARR"/>
    <property type="match status" value="1"/>
</dbReference>
<gene>
    <name evidence="5" type="ORF">JYK02_37245</name>
</gene>
<reference evidence="5 6" key="1">
    <citation type="submission" date="2021-02" db="EMBL/GenBank/DDBJ databases">
        <title>De Novo genome assembly of isolated myxobacteria.</title>
        <authorList>
            <person name="Stevens D.C."/>
        </authorList>
    </citation>
    <scope>NUCLEOTIDE SEQUENCE [LARGE SCALE GENOMIC DNA]</scope>
    <source>
        <strain evidence="5 6">ATCC 29039</strain>
    </source>
</reference>
<dbReference type="PANTHER" id="PTHR33164:SF64">
    <property type="entry name" value="TRANSCRIPTIONAL REGULATOR SLYA"/>
    <property type="match status" value="1"/>
</dbReference>
<dbReference type="EMBL" id="JAFIMU010000017">
    <property type="protein sequence ID" value="MBN8233175.1"/>
    <property type="molecule type" value="Genomic_DNA"/>
</dbReference>
<dbReference type="RefSeq" id="WP_207057710.1">
    <property type="nucleotide sequence ID" value="NZ_JAFIMU010000017.1"/>
</dbReference>
<evidence type="ECO:0000313" key="6">
    <source>
        <dbReference type="Proteomes" id="UP000664052"/>
    </source>
</evidence>
<proteinExistence type="predicted"/>
<dbReference type="InterPro" id="IPR039422">
    <property type="entry name" value="MarR/SlyA-like"/>
</dbReference>
<dbReference type="PANTHER" id="PTHR33164">
    <property type="entry name" value="TRANSCRIPTIONAL REGULATOR, MARR FAMILY"/>
    <property type="match status" value="1"/>
</dbReference>
<accession>A0ABS3DPC1</accession>
<sequence length="167" mass="18003">MKRGLGTQLRHLLELLDGAVARAYAQDGLTFRPRFTPVVRALLQAEPLTLGRIAELAGITQPAATQTVALMAKEGLVTVAPGEVDGRQRLVRLSDEGRALLPRLQQHWQATATAAEQLDAELAAPLSRALEGAIEALEARPFDVRIAEARAARPGRHGRRTGRAGPR</sequence>
<protein>
    <submittedName>
        <fullName evidence="5">MarR family transcriptional regulator</fullName>
    </submittedName>
</protein>
<evidence type="ECO:0000256" key="2">
    <source>
        <dbReference type="ARBA" id="ARBA00023125"/>
    </source>
</evidence>
<keyword evidence="1" id="KW-0805">Transcription regulation</keyword>
<dbReference type="InterPro" id="IPR000835">
    <property type="entry name" value="HTH_MarR-typ"/>
</dbReference>
<dbReference type="PROSITE" id="PS50995">
    <property type="entry name" value="HTH_MARR_2"/>
    <property type="match status" value="1"/>
</dbReference>